<dbReference type="AlphaFoldDB" id="A0A8S0YMP3"/>
<dbReference type="InterPro" id="IPR057251">
    <property type="entry name" value="FP_C"/>
</dbReference>
<reference evidence="3 4" key="1">
    <citation type="submission" date="2020-04" db="EMBL/GenBank/DDBJ databases">
        <authorList>
            <person name="Wallbank WR R."/>
            <person name="Pardo Diaz C."/>
            <person name="Kozak K."/>
            <person name="Martin S."/>
            <person name="Jiggins C."/>
            <person name="Moest M."/>
            <person name="Warren A I."/>
            <person name="Byers J.R.P. K."/>
            <person name="Montejo-Kovacevich G."/>
            <person name="Yen C E."/>
        </authorList>
    </citation>
    <scope>NUCLEOTIDE SEQUENCE [LARGE SCALE GENOMIC DNA]</scope>
</reference>
<gene>
    <name evidence="3" type="ORF">APLA_LOCUS430</name>
</gene>
<feature type="coiled-coil region" evidence="1">
    <location>
        <begin position="54"/>
        <end position="103"/>
    </location>
</feature>
<evidence type="ECO:0000259" key="2">
    <source>
        <dbReference type="Pfam" id="PF25298"/>
    </source>
</evidence>
<protein>
    <recommendedName>
        <fullName evidence="2">FP protein C-terminal domain-containing protein</fullName>
    </recommendedName>
</protein>
<proteinExistence type="predicted"/>
<dbReference type="Proteomes" id="UP000494256">
    <property type="component" value="Unassembled WGS sequence"/>
</dbReference>
<sequence>MPSPVTRTGADLCDSDSSETEPVRELSLFLKELRATRIEMSNIRSSLIDLTGAVQKSNERMDSLEIRINDLEGKINNEDRADIRNLERQIDQLKLDLQEREQELLSNDVEIAGIPETPGESINHVVLSVAAKLGVQLEERNIVDAVRVGVPRASVEGEPGPRPRNVAVRVSRKSNRDALLKAARVRRGATTAGMGLIGDPRKFYVNERLTKLNRQLFGKARECAERLKWRFVWTREGKVYVRKDNSSTRHRLRSDSDLSGVFGDCFVGAKS</sequence>
<dbReference type="Pfam" id="PF25298">
    <property type="entry name" value="Baculo_FP_2nd"/>
    <property type="match status" value="1"/>
</dbReference>
<accession>A0A8S0YMP3</accession>
<evidence type="ECO:0000313" key="3">
    <source>
        <dbReference type="EMBL" id="CAB3220731.1"/>
    </source>
</evidence>
<dbReference type="OrthoDB" id="69641at2759"/>
<evidence type="ECO:0000313" key="4">
    <source>
        <dbReference type="Proteomes" id="UP000494256"/>
    </source>
</evidence>
<evidence type="ECO:0000256" key="1">
    <source>
        <dbReference type="SAM" id="Coils"/>
    </source>
</evidence>
<comment type="caution">
    <text evidence="3">The sequence shown here is derived from an EMBL/GenBank/DDBJ whole genome shotgun (WGS) entry which is preliminary data.</text>
</comment>
<feature type="domain" description="FP protein C-terminal" evidence="2">
    <location>
        <begin position="210"/>
        <end position="259"/>
    </location>
</feature>
<organism evidence="3 4">
    <name type="scientific">Arctia plantaginis</name>
    <name type="common">Wood tiger moth</name>
    <name type="synonym">Phalaena plantaginis</name>
    <dbReference type="NCBI Taxonomy" id="874455"/>
    <lineage>
        <taxon>Eukaryota</taxon>
        <taxon>Metazoa</taxon>
        <taxon>Ecdysozoa</taxon>
        <taxon>Arthropoda</taxon>
        <taxon>Hexapoda</taxon>
        <taxon>Insecta</taxon>
        <taxon>Pterygota</taxon>
        <taxon>Neoptera</taxon>
        <taxon>Endopterygota</taxon>
        <taxon>Lepidoptera</taxon>
        <taxon>Glossata</taxon>
        <taxon>Ditrysia</taxon>
        <taxon>Noctuoidea</taxon>
        <taxon>Erebidae</taxon>
        <taxon>Arctiinae</taxon>
        <taxon>Arctia</taxon>
    </lineage>
</organism>
<dbReference type="Gene3D" id="1.10.287.1490">
    <property type="match status" value="1"/>
</dbReference>
<keyword evidence="1" id="KW-0175">Coiled coil</keyword>
<name>A0A8S0YMP3_ARCPL</name>
<dbReference type="EMBL" id="CADEBD010000038">
    <property type="protein sequence ID" value="CAB3220731.1"/>
    <property type="molecule type" value="Genomic_DNA"/>
</dbReference>